<keyword evidence="3" id="KW-1185">Reference proteome</keyword>
<organism evidence="2 3">
    <name type="scientific">Pleurodeles waltl</name>
    <name type="common">Iberian ribbed newt</name>
    <dbReference type="NCBI Taxonomy" id="8319"/>
    <lineage>
        <taxon>Eukaryota</taxon>
        <taxon>Metazoa</taxon>
        <taxon>Chordata</taxon>
        <taxon>Craniata</taxon>
        <taxon>Vertebrata</taxon>
        <taxon>Euteleostomi</taxon>
        <taxon>Amphibia</taxon>
        <taxon>Batrachia</taxon>
        <taxon>Caudata</taxon>
        <taxon>Salamandroidea</taxon>
        <taxon>Salamandridae</taxon>
        <taxon>Pleurodelinae</taxon>
        <taxon>Pleurodeles</taxon>
    </lineage>
</organism>
<evidence type="ECO:0000313" key="3">
    <source>
        <dbReference type="Proteomes" id="UP001066276"/>
    </source>
</evidence>
<dbReference type="EMBL" id="JANPWB010000002">
    <property type="protein sequence ID" value="KAJ1207851.1"/>
    <property type="molecule type" value="Genomic_DNA"/>
</dbReference>
<proteinExistence type="predicted"/>
<protein>
    <submittedName>
        <fullName evidence="2">Uncharacterized protein</fullName>
    </submittedName>
</protein>
<comment type="caution">
    <text evidence="2">The sequence shown here is derived from an EMBL/GenBank/DDBJ whole genome shotgun (WGS) entry which is preliminary data.</text>
</comment>
<feature type="compositionally biased region" description="Polar residues" evidence="1">
    <location>
        <begin position="19"/>
        <end position="31"/>
    </location>
</feature>
<evidence type="ECO:0000313" key="2">
    <source>
        <dbReference type="EMBL" id="KAJ1207851.1"/>
    </source>
</evidence>
<name>A0AAV7W516_PLEWA</name>
<dbReference type="Proteomes" id="UP001066276">
    <property type="component" value="Chromosome 1_2"/>
</dbReference>
<sequence length="164" mass="17681">MASRIKSGKCFVEGHKNESSPAQCSGPQVNSRVEERACVSRKDPSPETARESGRAGPEEEDRSVRKAGAEEGGGDPRGETSVDGDIKEHRQPDPGQAQKSRAQKSRRAAEKSGDSGEASHVPEGTWLHQVCDRLRGQFTRLEGKVGSMRGRTKGGRKPVNNPGH</sequence>
<gene>
    <name evidence="2" type="ORF">NDU88_003241</name>
</gene>
<feature type="region of interest" description="Disordered" evidence="1">
    <location>
        <begin position="142"/>
        <end position="164"/>
    </location>
</feature>
<accession>A0AAV7W516</accession>
<dbReference type="AlphaFoldDB" id="A0AAV7W516"/>
<feature type="compositionally biased region" description="Basic and acidic residues" evidence="1">
    <location>
        <begin position="32"/>
        <end position="92"/>
    </location>
</feature>
<feature type="region of interest" description="Disordered" evidence="1">
    <location>
        <begin position="1"/>
        <end position="127"/>
    </location>
</feature>
<reference evidence="2" key="1">
    <citation type="journal article" date="2022" name="bioRxiv">
        <title>Sequencing and chromosome-scale assembly of the giantPleurodeles waltlgenome.</title>
        <authorList>
            <person name="Brown T."/>
            <person name="Elewa A."/>
            <person name="Iarovenko S."/>
            <person name="Subramanian E."/>
            <person name="Araus A.J."/>
            <person name="Petzold A."/>
            <person name="Susuki M."/>
            <person name="Suzuki K.-i.T."/>
            <person name="Hayashi T."/>
            <person name="Toyoda A."/>
            <person name="Oliveira C."/>
            <person name="Osipova E."/>
            <person name="Leigh N.D."/>
            <person name="Simon A."/>
            <person name="Yun M.H."/>
        </authorList>
    </citation>
    <scope>NUCLEOTIDE SEQUENCE</scope>
    <source>
        <strain evidence="2">20211129_DDA</strain>
        <tissue evidence="2">Liver</tissue>
    </source>
</reference>
<evidence type="ECO:0000256" key="1">
    <source>
        <dbReference type="SAM" id="MobiDB-lite"/>
    </source>
</evidence>